<evidence type="ECO:0000259" key="2">
    <source>
        <dbReference type="PROSITE" id="PS50011"/>
    </source>
</evidence>
<dbReference type="OrthoDB" id="418524at2759"/>
<dbReference type="InterPro" id="IPR000719">
    <property type="entry name" value="Prot_kinase_dom"/>
</dbReference>
<reference evidence="5 6" key="1">
    <citation type="submission" date="2020-04" db="EMBL/GenBank/DDBJ databases">
        <title>Perkinsus olseni comparative genomics.</title>
        <authorList>
            <person name="Bogema D.R."/>
        </authorList>
    </citation>
    <scope>NUCLEOTIDE SEQUENCE [LARGE SCALE GENOMIC DNA]</scope>
    <source>
        <strain evidence="3">00978-12</strain>
        <strain evidence="4 6">ATCC PRA-207</strain>
    </source>
</reference>
<feature type="region of interest" description="Disordered" evidence="1">
    <location>
        <begin position="1"/>
        <end position="27"/>
    </location>
</feature>
<dbReference type="Proteomes" id="UP000541610">
    <property type="component" value="Unassembled WGS sequence"/>
</dbReference>
<evidence type="ECO:0000256" key="1">
    <source>
        <dbReference type="SAM" id="MobiDB-lite"/>
    </source>
</evidence>
<organism evidence="3 5">
    <name type="scientific">Perkinsus olseni</name>
    <name type="common">Perkinsus atlanticus</name>
    <dbReference type="NCBI Taxonomy" id="32597"/>
    <lineage>
        <taxon>Eukaryota</taxon>
        <taxon>Sar</taxon>
        <taxon>Alveolata</taxon>
        <taxon>Perkinsozoa</taxon>
        <taxon>Perkinsea</taxon>
        <taxon>Perkinsida</taxon>
        <taxon>Perkinsidae</taxon>
        <taxon>Perkinsus</taxon>
    </lineage>
</organism>
<dbReference type="InterPro" id="IPR011009">
    <property type="entry name" value="Kinase-like_dom_sf"/>
</dbReference>
<dbReference type="SUPFAM" id="SSF56112">
    <property type="entry name" value="Protein kinase-like (PK-like)"/>
    <property type="match status" value="1"/>
</dbReference>
<evidence type="ECO:0000313" key="5">
    <source>
        <dbReference type="Proteomes" id="UP000541610"/>
    </source>
</evidence>
<evidence type="ECO:0000313" key="3">
    <source>
        <dbReference type="EMBL" id="KAF4678847.1"/>
    </source>
</evidence>
<evidence type="ECO:0000313" key="4">
    <source>
        <dbReference type="EMBL" id="KAF4747959.1"/>
    </source>
</evidence>
<dbReference type="GO" id="GO:0005524">
    <property type="term" value="F:ATP binding"/>
    <property type="evidence" value="ECO:0007669"/>
    <property type="project" value="InterPro"/>
</dbReference>
<keyword evidence="6" id="KW-1185">Reference proteome</keyword>
<name>A0A7J6N5R2_PEROL</name>
<sequence>MTPTNARRPSLPSNCSTAGTTPGTKGSVLFDDEEIRQQQMAIRMRHSVDGVPSVRVPPCQCVEKMTLQGLDCVGLIHENPYNGRKVALMRNRNADCSRHEKVIAKIWPNTHLDATRQALGTRDVESRMKKLVVEDAERESILLSQLADDGNGCAVRPLKTFTCQPGSEPVLVSTGCTSGATYFIREYCNYGDLSQYVTRCQDMYQIEGSHLGLRWYLSAKDAVRQAIECIRTVHDAGYALLDVDMSQFGVMDFRGYGSGLDLDGPQPIQVKIIDAGQATGLSTNSGSTIGKPSTRCPEAQKAAVQAERGIPPGERKHWSAVRQDTWAVGLMIFDLLWNSPWQLASADDPQYRLYRERGVRTLVKRVPSSSNRFGVAPRGVDMTMSLRDLLRGTLTACDKPGMFLSLGAVLASPWWQENDHPGENVDTPTTTGALD</sequence>
<dbReference type="AlphaFoldDB" id="A0A7J6N5R2"/>
<accession>A0A7J6N5R2</accession>
<dbReference type="PROSITE" id="PS50011">
    <property type="entry name" value="PROTEIN_KINASE_DOM"/>
    <property type="match status" value="1"/>
</dbReference>
<comment type="caution">
    <text evidence="3">The sequence shown here is derived from an EMBL/GenBank/DDBJ whole genome shotgun (WGS) entry which is preliminary data.</text>
</comment>
<dbReference type="GO" id="GO:0004672">
    <property type="term" value="F:protein kinase activity"/>
    <property type="evidence" value="ECO:0007669"/>
    <property type="project" value="InterPro"/>
</dbReference>
<dbReference type="EMBL" id="JABANP010000826">
    <property type="protein sequence ID" value="KAF4678847.1"/>
    <property type="molecule type" value="Genomic_DNA"/>
</dbReference>
<feature type="domain" description="Protein kinase" evidence="2">
    <location>
        <begin position="62"/>
        <end position="415"/>
    </location>
</feature>
<proteinExistence type="predicted"/>
<dbReference type="OMA" id="VGVIHEN"/>
<dbReference type="EMBL" id="JABANO010008786">
    <property type="protein sequence ID" value="KAF4747959.1"/>
    <property type="molecule type" value="Genomic_DNA"/>
</dbReference>
<feature type="compositionally biased region" description="Polar residues" evidence="1">
    <location>
        <begin position="1"/>
        <end position="24"/>
    </location>
</feature>
<dbReference type="Proteomes" id="UP000553632">
    <property type="component" value="Unassembled WGS sequence"/>
</dbReference>
<evidence type="ECO:0000313" key="6">
    <source>
        <dbReference type="Proteomes" id="UP000553632"/>
    </source>
</evidence>
<protein>
    <recommendedName>
        <fullName evidence="2">Protein kinase domain-containing protein</fullName>
    </recommendedName>
</protein>
<gene>
    <name evidence="3" type="ORF">FOZ60_015972</name>
    <name evidence="4" type="ORF">FOZ63_029025</name>
</gene>
<dbReference type="Gene3D" id="1.10.510.10">
    <property type="entry name" value="Transferase(Phosphotransferase) domain 1"/>
    <property type="match status" value="1"/>
</dbReference>